<dbReference type="PROSITE" id="PS00155">
    <property type="entry name" value="CUTINASE_1"/>
    <property type="match status" value="1"/>
</dbReference>
<dbReference type="SUPFAM" id="SSF53474">
    <property type="entry name" value="alpha/beta-Hydrolases"/>
    <property type="match status" value="1"/>
</dbReference>
<dbReference type="GO" id="GO:0005576">
    <property type="term" value="C:extracellular region"/>
    <property type="evidence" value="ECO:0007669"/>
    <property type="project" value="UniProtKB-SubCell"/>
</dbReference>
<dbReference type="SMART" id="SM01110">
    <property type="entry name" value="Cutinase"/>
    <property type="match status" value="1"/>
</dbReference>
<dbReference type="EC" id="3.1.1.-" evidence="8"/>
<evidence type="ECO:0000256" key="6">
    <source>
        <dbReference type="ARBA" id="ARBA00022801"/>
    </source>
</evidence>
<dbReference type="Pfam" id="PF01083">
    <property type="entry name" value="Cutinase"/>
    <property type="match status" value="1"/>
</dbReference>
<dbReference type="InterPro" id="IPR043580">
    <property type="entry name" value="CUTINASE_1"/>
</dbReference>
<keyword evidence="4 8" id="KW-0964">Secreted</keyword>
<dbReference type="EMBL" id="JAOB01000004">
    <property type="protein sequence ID" value="EUA78548.1"/>
    <property type="molecule type" value="Genomic_DNA"/>
</dbReference>
<dbReference type="Gene3D" id="3.40.50.1820">
    <property type="entry name" value="alpha/beta hydrolase"/>
    <property type="match status" value="1"/>
</dbReference>
<evidence type="ECO:0000313" key="9">
    <source>
        <dbReference type="EMBL" id="EUA78548.1"/>
    </source>
</evidence>
<evidence type="ECO:0000256" key="7">
    <source>
        <dbReference type="ARBA" id="ARBA00023157"/>
    </source>
</evidence>
<comment type="similarity">
    <text evidence="2 8">Belongs to the cutinase family.</text>
</comment>
<proteinExistence type="inferred from homology"/>
<keyword evidence="5" id="KW-0732">Signal</keyword>
<evidence type="ECO:0000256" key="2">
    <source>
        <dbReference type="ARBA" id="ARBA00007534"/>
    </source>
</evidence>
<dbReference type="PATRIC" id="fig|1299334.3.peg.78"/>
<dbReference type="PANTHER" id="PTHR33630:SF9">
    <property type="entry name" value="CUTINASE 4"/>
    <property type="match status" value="1"/>
</dbReference>
<keyword evidence="7" id="KW-1015">Disulfide bond</keyword>
<evidence type="ECO:0000256" key="5">
    <source>
        <dbReference type="ARBA" id="ARBA00022729"/>
    </source>
</evidence>
<evidence type="ECO:0000256" key="8">
    <source>
        <dbReference type="RuleBase" id="RU361263"/>
    </source>
</evidence>
<evidence type="ECO:0000256" key="1">
    <source>
        <dbReference type="ARBA" id="ARBA00004613"/>
    </source>
</evidence>
<sequence>MTMHDIARMLGIAGGTLWALVSAPGLTASAHADQCPDTEVVFARGTGEPPGVGGVGQAFVDALQSHLAGRSMQVYAVDYPATDDYVNSALAGASDAGAHLQNIVATCPKTKVVLGGYSQGAGVMDLVSNQMPAQLANHVAAVALFGNPSSSYAKSLTDNRIPAISGLYRAKTIDLCLPDDIICADGGNMVPHLLYVQNGMPDQAAAYVASRLQ</sequence>
<comment type="caution">
    <text evidence="9">The sequence shown here is derived from an EMBL/GenBank/DDBJ whole genome shotgun (WGS) entry which is preliminary data.</text>
</comment>
<dbReference type="GO" id="GO:0052689">
    <property type="term" value="F:carboxylic ester hydrolase activity"/>
    <property type="evidence" value="ECO:0007669"/>
    <property type="project" value="UniProtKB-KW"/>
</dbReference>
<dbReference type="PANTHER" id="PTHR33630">
    <property type="entry name" value="CUTINASE RV1984C-RELATED-RELATED"/>
    <property type="match status" value="1"/>
</dbReference>
<dbReference type="InterPro" id="IPR029058">
    <property type="entry name" value="AB_hydrolase_fold"/>
</dbReference>
<dbReference type="InterPro" id="IPR000675">
    <property type="entry name" value="Cutinase/axe"/>
</dbReference>
<keyword evidence="6 8" id="KW-0378">Hydrolase</keyword>
<dbReference type="AlphaFoldDB" id="X8EEW1"/>
<organism evidence="9">
    <name type="scientific">Mycobacterium xenopi 4042</name>
    <dbReference type="NCBI Taxonomy" id="1299334"/>
    <lineage>
        <taxon>Bacteria</taxon>
        <taxon>Bacillati</taxon>
        <taxon>Actinomycetota</taxon>
        <taxon>Actinomycetes</taxon>
        <taxon>Mycobacteriales</taxon>
        <taxon>Mycobacteriaceae</taxon>
        <taxon>Mycobacterium</taxon>
    </lineage>
</organism>
<evidence type="ECO:0000256" key="3">
    <source>
        <dbReference type="ARBA" id="ARBA00022487"/>
    </source>
</evidence>
<name>X8EEW1_MYCXE</name>
<protein>
    <recommendedName>
        <fullName evidence="8">Cutinase</fullName>
        <ecNumber evidence="8">3.1.1.-</ecNumber>
    </recommendedName>
</protein>
<evidence type="ECO:0000256" key="4">
    <source>
        <dbReference type="ARBA" id="ARBA00022525"/>
    </source>
</evidence>
<comment type="function">
    <text evidence="8">Catalyzes the hydrolysis of complex carboxylic polyesters found in the cell wall of plants. Degrades cutin, a macromolecule that forms the structure of the plant cuticle.</text>
</comment>
<accession>X8EEW1</accession>
<comment type="subcellular location">
    <subcellularLocation>
        <location evidence="1 8">Secreted</location>
    </subcellularLocation>
</comment>
<gene>
    <name evidence="9" type="ORF">I553_2837</name>
</gene>
<keyword evidence="3 8" id="KW-0719">Serine esterase</keyword>
<reference evidence="9" key="1">
    <citation type="submission" date="2014-01" db="EMBL/GenBank/DDBJ databases">
        <authorList>
            <person name="Brown-Elliot B."/>
            <person name="Wallace R."/>
            <person name="Lenaerts A."/>
            <person name="Ordway D."/>
            <person name="DeGroote M.A."/>
            <person name="Parker T."/>
            <person name="Sizemore C."/>
            <person name="Tallon L.J."/>
            <person name="Sadzewicz L.K."/>
            <person name="Sengamalay N."/>
            <person name="Fraser C.M."/>
            <person name="Hine E."/>
            <person name="Shefchek K.A."/>
            <person name="Das S.P."/>
            <person name="Tettelin H."/>
        </authorList>
    </citation>
    <scope>NUCLEOTIDE SEQUENCE [LARGE SCALE GENOMIC DNA]</scope>
    <source>
        <strain evidence="9">4042</strain>
    </source>
</reference>